<dbReference type="OrthoDB" id="6115758at2759"/>
<dbReference type="Proteomes" id="UP000507470">
    <property type="component" value="Unassembled WGS sequence"/>
</dbReference>
<reference evidence="2 3" key="1">
    <citation type="submission" date="2020-06" db="EMBL/GenBank/DDBJ databases">
        <authorList>
            <person name="Li R."/>
            <person name="Bekaert M."/>
        </authorList>
    </citation>
    <scope>NUCLEOTIDE SEQUENCE [LARGE SCALE GENOMIC DNA]</scope>
    <source>
        <strain evidence="3">wild</strain>
    </source>
</reference>
<gene>
    <name evidence="2" type="ORF">MCOR_8604</name>
</gene>
<evidence type="ECO:0000313" key="2">
    <source>
        <dbReference type="EMBL" id="CAC5369399.1"/>
    </source>
</evidence>
<dbReference type="EMBL" id="CACVKT020001597">
    <property type="protein sequence ID" value="CAC5369399.1"/>
    <property type="molecule type" value="Genomic_DNA"/>
</dbReference>
<protein>
    <submittedName>
        <fullName evidence="2">Uncharacterized protein</fullName>
    </submittedName>
</protein>
<keyword evidence="3" id="KW-1185">Reference proteome</keyword>
<dbReference type="AlphaFoldDB" id="A0A6J8AKN1"/>
<name>A0A6J8AKN1_MYTCO</name>
<feature type="region of interest" description="Disordered" evidence="1">
    <location>
        <begin position="149"/>
        <end position="176"/>
    </location>
</feature>
<sequence>MDEARCLERLVEQRSQRISYTRLLSWEMDPKMLANPGRKNRQLASAKVQNEFSLCKVHNISSESDMTLQSIETKIKESDSDTYYSADENQLQDCSCSESDECYDAFEDFGDVNCFDIKECEFDECLSKENEELSDKDMDEHCSTNSEEFNSYQNVHSSQQKRAPSKKQKRKKRGKSKMMWDYVNQLPYIDDNIDLNEIKEHINERDVSIRKTIPSLAKLCLMSSKGLVSDSNTLCNAFRKLYCDSFAESTFHKDQLKWLFYLLSCLEHEEGKTANTSNCEPTSNWVHHIDKDGLGNKKVFLRSCRNIWSPALYMKQYSNRLLQSLDDTYSHVALSACLPNNFLMSLVTSDQDYVNNYLCSFLGLSVFAATIDSMLPASYLEPARYSTQKGRVKHVLQKRFPVGTKVCFDVALPYVYWSRGELKLATDHFLALVQTESRGRFKALYMNELARMYAQIGEGDLAARFYRMASDAAQEKSRNFITGNQISGQSMMLVANLNDQGILSEVKARRSRGYWQSVLSSSEYHKEGSERAAIEAMLCFHGYWWTDDKSSWLQVAADWLKELVKSNPDLHYHLACVYGFMGNFDEADAFMKMSNFRLPYCRTISVDIKLSIVRREWGFLTSCDQRTIPHMRVMWRTQLCHPLYNGLSKNGMESDFCNRDLHLRLNREGCITGDMQMCLPPIRAVCLNPYTGFVTFNSIPGRTESWKCHDEAYSENFKYLFYIATPYELYSDEDGITVHLKHPRSEHFVIKYRGYSKKLDPTHSMVLNWRNNEGLTEKINLLGKIQDYLYKETMNEILQKDYSDMENPEKFKKDALQFLDFAYKNGQFITMQVCMLAAGHLKGYEGKLAKTKEKYYQTILSFKPKLKIQGQPVIYGKCLMFLINYKSLWTDKLRVIIKCGDRESFKSPKIQWFKSTDTVKICEAKPYITLGAKLAWSIEHGKSSNIILFDQNGEIHEKIPYEEVLKRKIKKKIKSFCIMGENFVFIDNNGRMCIRQEHKNIPIANFTGVKKIHVVNADVCIIHESLGICLYNVRTRECLKLNVKIEDSIERYGII</sequence>
<evidence type="ECO:0000256" key="1">
    <source>
        <dbReference type="SAM" id="MobiDB-lite"/>
    </source>
</evidence>
<organism evidence="2 3">
    <name type="scientific">Mytilus coruscus</name>
    <name type="common">Sea mussel</name>
    <dbReference type="NCBI Taxonomy" id="42192"/>
    <lineage>
        <taxon>Eukaryota</taxon>
        <taxon>Metazoa</taxon>
        <taxon>Spiralia</taxon>
        <taxon>Lophotrochozoa</taxon>
        <taxon>Mollusca</taxon>
        <taxon>Bivalvia</taxon>
        <taxon>Autobranchia</taxon>
        <taxon>Pteriomorphia</taxon>
        <taxon>Mytilida</taxon>
        <taxon>Mytiloidea</taxon>
        <taxon>Mytilidae</taxon>
        <taxon>Mytilinae</taxon>
        <taxon>Mytilus</taxon>
    </lineage>
</organism>
<proteinExistence type="predicted"/>
<accession>A0A6J8AKN1</accession>
<evidence type="ECO:0000313" key="3">
    <source>
        <dbReference type="Proteomes" id="UP000507470"/>
    </source>
</evidence>
<feature type="compositionally biased region" description="Basic residues" evidence="1">
    <location>
        <begin position="163"/>
        <end position="176"/>
    </location>
</feature>